<organism evidence="2 3">
    <name type="scientific">Caenorhabditis bovis</name>
    <dbReference type="NCBI Taxonomy" id="2654633"/>
    <lineage>
        <taxon>Eukaryota</taxon>
        <taxon>Metazoa</taxon>
        <taxon>Ecdysozoa</taxon>
        <taxon>Nematoda</taxon>
        <taxon>Chromadorea</taxon>
        <taxon>Rhabditida</taxon>
        <taxon>Rhabditina</taxon>
        <taxon>Rhabditomorpha</taxon>
        <taxon>Rhabditoidea</taxon>
        <taxon>Rhabditidae</taxon>
        <taxon>Peloderinae</taxon>
        <taxon>Caenorhabditis</taxon>
    </lineage>
</organism>
<comment type="caution">
    <text evidence="2">The sequence shown here is derived from an EMBL/GenBank/DDBJ whole genome shotgun (WGS) entry which is preliminary data.</text>
</comment>
<evidence type="ECO:0000313" key="2">
    <source>
        <dbReference type="EMBL" id="CAB3405313.1"/>
    </source>
</evidence>
<dbReference type="AlphaFoldDB" id="A0A8S1ENA7"/>
<sequence>MTTTTAAAFSIIVVALTVCSQCAAGEPTIRAKRQLSPATALETDYLAALYGYEGSPFKRANNLRSEKRQISPSYDVEVNAGNLRNLLDIGKRQVSVASDYGDQFQMYNRLFDAGKKRKRSSVISPAYNFQTSLGLSEALERAG</sequence>
<feature type="chain" id="PRO_5035888254" evidence="1">
    <location>
        <begin position="26"/>
        <end position="143"/>
    </location>
</feature>
<evidence type="ECO:0000256" key="1">
    <source>
        <dbReference type="SAM" id="SignalP"/>
    </source>
</evidence>
<name>A0A8S1ENA7_9PELO</name>
<keyword evidence="3" id="KW-1185">Reference proteome</keyword>
<dbReference type="EMBL" id="CADEPM010000004">
    <property type="protein sequence ID" value="CAB3405313.1"/>
    <property type="molecule type" value="Genomic_DNA"/>
</dbReference>
<feature type="signal peptide" evidence="1">
    <location>
        <begin position="1"/>
        <end position="25"/>
    </location>
</feature>
<accession>A0A8S1ENA7</accession>
<reference evidence="2 3" key="1">
    <citation type="submission" date="2020-04" db="EMBL/GenBank/DDBJ databases">
        <authorList>
            <person name="Laetsch R D."/>
            <person name="Stevens L."/>
            <person name="Kumar S."/>
            <person name="Blaxter L. M."/>
        </authorList>
    </citation>
    <scope>NUCLEOTIDE SEQUENCE [LARGE SCALE GENOMIC DNA]</scope>
</reference>
<dbReference type="Proteomes" id="UP000494206">
    <property type="component" value="Unassembled WGS sequence"/>
</dbReference>
<evidence type="ECO:0000313" key="3">
    <source>
        <dbReference type="Proteomes" id="UP000494206"/>
    </source>
</evidence>
<protein>
    <submittedName>
        <fullName evidence="2">Uncharacterized protein</fullName>
    </submittedName>
</protein>
<keyword evidence="1" id="KW-0732">Signal</keyword>
<gene>
    <name evidence="2" type="ORF">CBOVIS_LOCUS7526</name>
</gene>
<dbReference type="OrthoDB" id="5831695at2759"/>
<proteinExistence type="predicted"/>